<dbReference type="RefSeq" id="WP_203919263.1">
    <property type="nucleotide sequence ID" value="NZ_BONZ01000036.1"/>
</dbReference>
<organism evidence="1 2">
    <name type="scientific">Rugosimonospora africana</name>
    <dbReference type="NCBI Taxonomy" id="556532"/>
    <lineage>
        <taxon>Bacteria</taxon>
        <taxon>Bacillati</taxon>
        <taxon>Actinomycetota</taxon>
        <taxon>Actinomycetes</taxon>
        <taxon>Micromonosporales</taxon>
        <taxon>Micromonosporaceae</taxon>
        <taxon>Rugosimonospora</taxon>
    </lineage>
</organism>
<name>A0A8J3QTQ3_9ACTN</name>
<evidence type="ECO:0000313" key="2">
    <source>
        <dbReference type="Proteomes" id="UP000642748"/>
    </source>
</evidence>
<protein>
    <recommendedName>
        <fullName evidence="3">SCP-2 sterol transfer family protein</fullName>
    </recommendedName>
</protein>
<dbReference type="InterPro" id="IPR036527">
    <property type="entry name" value="SCP2_sterol-bd_dom_sf"/>
</dbReference>
<comment type="caution">
    <text evidence="1">The sequence shown here is derived from an EMBL/GenBank/DDBJ whole genome shotgun (WGS) entry which is preliminary data.</text>
</comment>
<evidence type="ECO:0000313" key="1">
    <source>
        <dbReference type="EMBL" id="GIH15635.1"/>
    </source>
</evidence>
<dbReference type="Gene3D" id="3.30.1050.10">
    <property type="entry name" value="SCP2 sterol-binding domain"/>
    <property type="match status" value="1"/>
</dbReference>
<dbReference type="Proteomes" id="UP000642748">
    <property type="component" value="Unassembled WGS sequence"/>
</dbReference>
<dbReference type="AlphaFoldDB" id="A0A8J3QTQ3"/>
<dbReference type="EMBL" id="BONZ01000036">
    <property type="protein sequence ID" value="GIH15635.1"/>
    <property type="molecule type" value="Genomic_DNA"/>
</dbReference>
<accession>A0A8J3QTQ3</accession>
<proteinExistence type="predicted"/>
<dbReference type="SUPFAM" id="SSF55718">
    <property type="entry name" value="SCP-like"/>
    <property type="match status" value="1"/>
</dbReference>
<sequence length="135" mass="14816">MAGDDLIDAFFNELSQRGHDPLLDRLSTTGRVEICDGDHTRQWVVTVRDGCASLTADEPNIGWVLRAERTAFNQLVSGEVSALESLMRGSISFTLIDESQRFSLLSRLFAGSPETRIRRGPLVHTTDVPSSGEPA</sequence>
<keyword evidence="2" id="KW-1185">Reference proteome</keyword>
<reference evidence="1" key="1">
    <citation type="submission" date="2021-01" db="EMBL/GenBank/DDBJ databases">
        <title>Whole genome shotgun sequence of Rugosimonospora africana NBRC 104875.</title>
        <authorList>
            <person name="Komaki H."/>
            <person name="Tamura T."/>
        </authorList>
    </citation>
    <scope>NUCLEOTIDE SEQUENCE</scope>
    <source>
        <strain evidence="1">NBRC 104875</strain>
    </source>
</reference>
<evidence type="ECO:0008006" key="3">
    <source>
        <dbReference type="Google" id="ProtNLM"/>
    </source>
</evidence>
<gene>
    <name evidence="1" type="ORF">Raf01_38070</name>
</gene>